<accession>A0A9P5U220</accession>
<proteinExistence type="predicted"/>
<dbReference type="OrthoDB" id="541052at2759"/>
<dbReference type="SMART" id="SM00672">
    <property type="entry name" value="CAP10"/>
    <property type="match status" value="1"/>
</dbReference>
<gene>
    <name evidence="2" type="ORF">BDP27DRAFT_1232736</name>
</gene>
<dbReference type="GO" id="GO:0016740">
    <property type="term" value="F:transferase activity"/>
    <property type="evidence" value="ECO:0007669"/>
    <property type="project" value="UniProtKB-KW"/>
</dbReference>
<sequence>MTLRNINVLSLSRRSPRRRFVLISALCLVVLFRSHLRNILSANDTTNIAFKTFIEPLAAPVTIVRTQYPKETVVQQPAHYVGQQVHLNWEELEEEPEVFFKAEATESLPILDHRYQPNGLLAVNPKGQHPIYDLIERNEAAWQVKLQKASRNLHEAVIEYQRRYGREPPKGFDKWWQFVQEHNVQLPDEYDQIHRDLEGFWGVDPQDLQTVDLQAFQLRFELEKDIYTIGKLDIHDPITVLNTSDTSMPVAELVETGNNIIAMLKKFDVDQYIPPFRVMFSAYDNPVVPKNWEIWNEGVEHAKKGTTFPLSNSRTFTRGWRSSCDPQSPALTAPIDFSAPYPDNLRPSADPMAPINQRTFIHDHVAAMDPCQHPHLLRRHGQYVAHNEGPAGPNYLIPLISLSPSPLHMDITAAIPMNWIEDVYNPEWDARTDERLHWRGANTGVYHANFYQWDLTHRINMMRWAQLGWSSTLRILGLGAKRGERVGEGTVVHKTRWAPATLDIGFAGEPIACEKEDGTCDALADMFEWKKKVSVEEAGNYKYTLDMDGNAWSSRFKRLITTSSCIFKATVYPEWFTDRLQPWVHYVPVQMDLSDLWDSFAFFRGDLNGDHGHDDLSKKIGAQGRDWSLKYWREEDIVAYNFRLFLEYARLMSSDRESMSYHSH</sequence>
<dbReference type="InterPro" id="IPR051091">
    <property type="entry name" value="O-Glucosyltr/Glycosyltrsf_90"/>
</dbReference>
<evidence type="ECO:0000313" key="2">
    <source>
        <dbReference type="EMBL" id="KAF9063047.1"/>
    </source>
</evidence>
<dbReference type="InterPro" id="IPR006598">
    <property type="entry name" value="CAP10"/>
</dbReference>
<dbReference type="PANTHER" id="PTHR12203">
    <property type="entry name" value="KDEL LYS-ASP-GLU-LEU CONTAINING - RELATED"/>
    <property type="match status" value="1"/>
</dbReference>
<dbReference type="Pfam" id="PF05686">
    <property type="entry name" value="Glyco_transf_90"/>
    <property type="match status" value="1"/>
</dbReference>
<keyword evidence="2" id="KW-0808">Transferase</keyword>
<dbReference type="AlphaFoldDB" id="A0A9P5U220"/>
<feature type="domain" description="Glycosyl transferase CAP10" evidence="1">
    <location>
        <begin position="376"/>
        <end position="655"/>
    </location>
</feature>
<protein>
    <submittedName>
        <fullName evidence="2">Glycosyl transferase family 90-domain-containing protein</fullName>
    </submittedName>
</protein>
<keyword evidence="3" id="KW-1185">Reference proteome</keyword>
<dbReference type="PANTHER" id="PTHR12203:SF118">
    <property type="entry name" value="BETA-1,2-XYLOSYLTRANSFERASE 1"/>
    <property type="match status" value="1"/>
</dbReference>
<name>A0A9P5U220_9AGAR</name>
<reference evidence="2" key="1">
    <citation type="submission" date="2020-11" db="EMBL/GenBank/DDBJ databases">
        <authorList>
            <consortium name="DOE Joint Genome Institute"/>
            <person name="Ahrendt S."/>
            <person name="Riley R."/>
            <person name="Andreopoulos W."/>
            <person name="Labutti K."/>
            <person name="Pangilinan J."/>
            <person name="Ruiz-Duenas F.J."/>
            <person name="Barrasa J.M."/>
            <person name="Sanchez-Garcia M."/>
            <person name="Camarero S."/>
            <person name="Miyauchi S."/>
            <person name="Serrano A."/>
            <person name="Linde D."/>
            <person name="Babiker R."/>
            <person name="Drula E."/>
            <person name="Ayuso-Fernandez I."/>
            <person name="Pacheco R."/>
            <person name="Padilla G."/>
            <person name="Ferreira P."/>
            <person name="Barriuso J."/>
            <person name="Kellner H."/>
            <person name="Castanera R."/>
            <person name="Alfaro M."/>
            <person name="Ramirez L."/>
            <person name="Pisabarro A.G."/>
            <person name="Kuo A."/>
            <person name="Tritt A."/>
            <person name="Lipzen A."/>
            <person name="He G."/>
            <person name="Yan M."/>
            <person name="Ng V."/>
            <person name="Cullen D."/>
            <person name="Martin F."/>
            <person name="Rosso M.-N."/>
            <person name="Henrissat B."/>
            <person name="Hibbett D."/>
            <person name="Martinez A.T."/>
            <person name="Grigoriev I.V."/>
        </authorList>
    </citation>
    <scope>NUCLEOTIDE SEQUENCE</scope>
    <source>
        <strain evidence="2">AH 40177</strain>
    </source>
</reference>
<dbReference type="Proteomes" id="UP000772434">
    <property type="component" value="Unassembled WGS sequence"/>
</dbReference>
<comment type="caution">
    <text evidence="2">The sequence shown here is derived from an EMBL/GenBank/DDBJ whole genome shotgun (WGS) entry which is preliminary data.</text>
</comment>
<dbReference type="EMBL" id="JADNRY010000155">
    <property type="protein sequence ID" value="KAF9063047.1"/>
    <property type="molecule type" value="Genomic_DNA"/>
</dbReference>
<organism evidence="2 3">
    <name type="scientific">Rhodocollybia butyracea</name>
    <dbReference type="NCBI Taxonomy" id="206335"/>
    <lineage>
        <taxon>Eukaryota</taxon>
        <taxon>Fungi</taxon>
        <taxon>Dikarya</taxon>
        <taxon>Basidiomycota</taxon>
        <taxon>Agaricomycotina</taxon>
        <taxon>Agaricomycetes</taxon>
        <taxon>Agaricomycetidae</taxon>
        <taxon>Agaricales</taxon>
        <taxon>Marasmiineae</taxon>
        <taxon>Omphalotaceae</taxon>
        <taxon>Rhodocollybia</taxon>
    </lineage>
</organism>
<evidence type="ECO:0000259" key="1">
    <source>
        <dbReference type="SMART" id="SM00672"/>
    </source>
</evidence>
<evidence type="ECO:0000313" key="3">
    <source>
        <dbReference type="Proteomes" id="UP000772434"/>
    </source>
</evidence>